<dbReference type="SUPFAM" id="SSF144083">
    <property type="entry name" value="Magnesium transport protein CorA, transmembrane region"/>
    <property type="match status" value="1"/>
</dbReference>
<accession>A0A077ZZL4</accession>
<evidence type="ECO:0000313" key="8">
    <source>
        <dbReference type="Proteomes" id="UP000039865"/>
    </source>
</evidence>
<evidence type="ECO:0000256" key="5">
    <source>
        <dbReference type="SAM" id="MobiDB-lite"/>
    </source>
</evidence>
<dbReference type="Proteomes" id="UP000039865">
    <property type="component" value="Unassembled WGS sequence"/>
</dbReference>
<dbReference type="Gene3D" id="1.20.58.340">
    <property type="entry name" value="Magnesium transport protein CorA, transmembrane region"/>
    <property type="match status" value="1"/>
</dbReference>
<keyword evidence="8" id="KW-1185">Reference proteome</keyword>
<dbReference type="InterPro" id="IPR002523">
    <property type="entry name" value="MgTranspt_CorA/ZnTranspt_ZntB"/>
</dbReference>
<dbReference type="GO" id="GO:0046873">
    <property type="term" value="F:metal ion transmembrane transporter activity"/>
    <property type="evidence" value="ECO:0007669"/>
    <property type="project" value="InterPro"/>
</dbReference>
<feature type="region of interest" description="Disordered" evidence="5">
    <location>
        <begin position="54"/>
        <end position="79"/>
    </location>
</feature>
<dbReference type="AlphaFoldDB" id="A0A077ZZL4"/>
<keyword evidence="4 6" id="KW-0472">Membrane</keyword>
<dbReference type="Pfam" id="PF01544">
    <property type="entry name" value="CorA"/>
    <property type="match status" value="1"/>
</dbReference>
<organism evidence="7 8">
    <name type="scientific">Stylonychia lemnae</name>
    <name type="common">Ciliate</name>
    <dbReference type="NCBI Taxonomy" id="5949"/>
    <lineage>
        <taxon>Eukaryota</taxon>
        <taxon>Sar</taxon>
        <taxon>Alveolata</taxon>
        <taxon>Ciliophora</taxon>
        <taxon>Intramacronucleata</taxon>
        <taxon>Spirotrichea</taxon>
        <taxon>Stichotrichia</taxon>
        <taxon>Sporadotrichida</taxon>
        <taxon>Oxytrichidae</taxon>
        <taxon>Stylonychinae</taxon>
        <taxon>Stylonychia</taxon>
    </lineage>
</organism>
<keyword evidence="2 6" id="KW-0812">Transmembrane</keyword>
<comment type="subcellular location">
    <subcellularLocation>
        <location evidence="1">Membrane</location>
        <topology evidence="1">Multi-pass membrane protein</topology>
    </subcellularLocation>
</comment>
<dbReference type="PANTHER" id="PTHR21535:SF51">
    <property type="entry name" value="MANGANESE RESISTANCE PROTEIN MNR2"/>
    <property type="match status" value="1"/>
</dbReference>
<proteinExistence type="predicted"/>
<evidence type="ECO:0000256" key="2">
    <source>
        <dbReference type="ARBA" id="ARBA00022692"/>
    </source>
</evidence>
<reference evidence="7 8" key="1">
    <citation type="submission" date="2014-06" db="EMBL/GenBank/DDBJ databases">
        <authorList>
            <person name="Swart Estienne"/>
        </authorList>
    </citation>
    <scope>NUCLEOTIDE SEQUENCE [LARGE SCALE GENOMIC DNA]</scope>
    <source>
        <strain evidence="7 8">130c</strain>
    </source>
</reference>
<evidence type="ECO:0000256" key="6">
    <source>
        <dbReference type="SAM" id="Phobius"/>
    </source>
</evidence>
<name>A0A077ZZL4_STYLE</name>
<evidence type="ECO:0000313" key="7">
    <source>
        <dbReference type="EMBL" id="CDW75366.1"/>
    </source>
</evidence>
<gene>
    <name evidence="7" type="primary">Contig11468.g12268</name>
    <name evidence="7" type="ORF">STYLEM_4355</name>
</gene>
<evidence type="ECO:0000256" key="1">
    <source>
        <dbReference type="ARBA" id="ARBA00004141"/>
    </source>
</evidence>
<feature type="transmembrane region" description="Helical" evidence="6">
    <location>
        <begin position="666"/>
        <end position="686"/>
    </location>
</feature>
<keyword evidence="3 6" id="KW-1133">Transmembrane helix</keyword>
<feature type="region of interest" description="Disordered" evidence="5">
    <location>
        <begin position="444"/>
        <end position="467"/>
    </location>
</feature>
<dbReference type="EMBL" id="CCKQ01004212">
    <property type="protein sequence ID" value="CDW75366.1"/>
    <property type="molecule type" value="Genomic_DNA"/>
</dbReference>
<sequence length="692" mass="80287">MEKADISMFENSQKILLESERRLLIGNEDQQDTIEGDQEQATDGNILSNMAQKGSTQNIDGQSPAFADEASESISSPKIYDERKRTADFNRNKVLPLPISEIRKDLRQKFYNSEQNKSFSLEHNKQKVQSDLSPKYIGNPKIVVQDQSFKVTQELIFEQSRIQETSSENEDDDDIDDNLNSYEIQPVQNDDLTELVKSIKRARLDSLLGVGSNFLNYLIEGNSSESISKKKKNPEGSYHIFDLGYKQYRDCTLSDVINFKKKLLMRLRRATLFSENYNAPDKNHCFMIMFTSIDEVNLNKILKEYNLNPILIWEIILKQNYDKVVKIDDQTAFYNIEIIEENKIHQKFIIKVIHSFKRNLMFLFTTWTGQAPILHLMRKIFKFKNLEEVPKFKRKSIIFDFPPIIGLHMERVPSEKRSPMNEVKLSFNPNFNHRDNLLEVHKQNKSVHSDSDEDNSQSSKTDDSQASQYIGFPKKQETFGIKSKILQNKFKNAGFLNCEDILFGLIDESMRKIEPVIMRFEREAQALNNLSLNLSQHERLDYVRRSHLAKDVMMTFKSELKTKKLFLSKLKKQKFISNKFKLVIKFLEGRLLNCDMIMIKSQNLVTLCDQTYENMVDNKINEHSNNLNRIAQGLAAVTVIFLPCNLISGFMGMNVKVPFAEEDSEIPFIVIFGGTMLLAIFLYTCMKCLKVI</sequence>
<feature type="compositionally biased region" description="Polar residues" evidence="5">
    <location>
        <begin position="456"/>
        <end position="467"/>
    </location>
</feature>
<dbReference type="InterPro" id="IPR045863">
    <property type="entry name" value="CorA_TM1_TM2"/>
</dbReference>
<dbReference type="OrthoDB" id="29879at2759"/>
<evidence type="ECO:0000256" key="4">
    <source>
        <dbReference type="ARBA" id="ARBA00023136"/>
    </source>
</evidence>
<evidence type="ECO:0000256" key="3">
    <source>
        <dbReference type="ARBA" id="ARBA00022989"/>
    </source>
</evidence>
<dbReference type="PANTHER" id="PTHR21535">
    <property type="entry name" value="MAGNESIUM AND COBALT TRANSPORT PROTEIN/MITOCHONDRIAL IMPORT INNER MEMBRANE TRANSLOCASE SUBUNIT TIM8"/>
    <property type="match status" value="1"/>
</dbReference>
<dbReference type="InParanoid" id="A0A077ZZL4"/>
<dbReference type="GO" id="GO:0016020">
    <property type="term" value="C:membrane"/>
    <property type="evidence" value="ECO:0007669"/>
    <property type="project" value="UniProtKB-SubCell"/>
</dbReference>
<protein>
    <submittedName>
        <fullName evidence="7">Manganese resistance protein</fullName>
    </submittedName>
</protein>